<dbReference type="GO" id="GO:0004672">
    <property type="term" value="F:protein kinase activity"/>
    <property type="evidence" value="ECO:0007669"/>
    <property type="project" value="InterPro"/>
</dbReference>
<dbReference type="AlphaFoldDB" id="A0AAE9GVX2"/>
<keyword evidence="4" id="KW-0830">Ubiquinone</keyword>
<dbReference type="Gene3D" id="1.10.510.10">
    <property type="entry name" value="Transferase(Phosphotransferase) domain 1"/>
    <property type="match status" value="1"/>
</dbReference>
<organism evidence="5 7">
    <name type="scientific">Uruburuella suis</name>
    <dbReference type="NCBI Taxonomy" id="252130"/>
    <lineage>
        <taxon>Bacteria</taxon>
        <taxon>Pseudomonadati</taxon>
        <taxon>Pseudomonadota</taxon>
        <taxon>Betaproteobacteria</taxon>
        <taxon>Neisseriales</taxon>
        <taxon>Neisseriaceae</taxon>
        <taxon>Uruburuella</taxon>
    </lineage>
</organism>
<comment type="similarity">
    <text evidence="1">Belongs to the protein kinase superfamily. ADCK protein kinase family.</text>
</comment>
<evidence type="ECO:0000313" key="7">
    <source>
        <dbReference type="Proteomes" id="UP000829756"/>
    </source>
</evidence>
<accession>A0AAE9GVX2</accession>
<dbReference type="PANTHER" id="PTHR10566">
    <property type="entry name" value="CHAPERONE-ACTIVITY OF BC1 COMPLEX CABC1 -RELATED"/>
    <property type="match status" value="1"/>
</dbReference>
<dbReference type="InterPro" id="IPR004147">
    <property type="entry name" value="ABC1_dom"/>
</dbReference>
<feature type="domain" description="Protein kinase" evidence="3">
    <location>
        <begin position="127"/>
        <end position="453"/>
    </location>
</feature>
<evidence type="ECO:0000256" key="2">
    <source>
        <dbReference type="SAM" id="Phobius"/>
    </source>
</evidence>
<dbReference type="Proteomes" id="UP000294721">
    <property type="component" value="Unassembled WGS sequence"/>
</dbReference>
<dbReference type="InterPro" id="IPR000719">
    <property type="entry name" value="Prot_kinase_dom"/>
</dbReference>
<protein>
    <submittedName>
        <fullName evidence="5">AarF/UbiB family protein</fullName>
    </submittedName>
    <submittedName>
        <fullName evidence="4">Ubiquinone biosynthesis protein</fullName>
    </submittedName>
</protein>
<evidence type="ECO:0000313" key="6">
    <source>
        <dbReference type="Proteomes" id="UP000294721"/>
    </source>
</evidence>
<dbReference type="PROSITE" id="PS50011">
    <property type="entry name" value="PROTEIN_KINASE_DOM"/>
    <property type="match status" value="1"/>
</dbReference>
<reference evidence="4 6" key="1">
    <citation type="submission" date="2019-03" db="EMBL/GenBank/DDBJ databases">
        <title>Genomic Encyclopedia of Type Strains, Phase IV (KMG-IV): sequencing the most valuable type-strain genomes for metagenomic binning, comparative biology and taxonomic classification.</title>
        <authorList>
            <person name="Goeker M."/>
        </authorList>
    </citation>
    <scope>NUCLEOTIDE SEQUENCE [LARGE SCALE GENOMIC DNA]</scope>
    <source>
        <strain evidence="4 6">DSM 17474</strain>
    </source>
</reference>
<gene>
    <name evidence="4" type="ORF">EV680_10418</name>
    <name evidence="5" type="ORF">LVJ78_10095</name>
</gene>
<dbReference type="Pfam" id="PF03109">
    <property type="entry name" value="ABC1"/>
    <property type="match status" value="1"/>
</dbReference>
<evidence type="ECO:0000313" key="5">
    <source>
        <dbReference type="EMBL" id="UOO79032.1"/>
    </source>
</evidence>
<reference evidence="5" key="2">
    <citation type="submission" date="2021-12" db="EMBL/GenBank/DDBJ databases">
        <authorList>
            <person name="Veyrier F.J."/>
        </authorList>
    </citation>
    <scope>NUCLEOTIDE SEQUENCE</scope>
    <source>
        <strain evidence="5">1258/02</strain>
    </source>
</reference>
<sequence length="551" mass="62988">MMIPTLLAMRDFSRMREIMTILSKHGLGEFVQRIKLSHKGVRGADDEAASNQRYMSTPRRFRLAFEELGPTFVKLGQVLSTRVDIFDAEWIEEFEQLQSDVAPIATADIRVLIETHLGRPYHEVFKHIDPHPIGSASIAQVHRAQLVDGDIVAVKIKRPDIEPTIQADLRILNHLAHLIESEIPESRRYQPVQMVQYFARSLAKETDLSVELRYMQRFEATFAGHPFVHIPKIYAEYSNRYLLVQEYIGDKLLKNVPSESLAADTRRMLANRITDTLFTMILQQGFFHADPHPGNIFINEEGGITLIDFGLVGHLSSTRRREIIDLINALTHRDQFTMQYVLSNWAQGELPDENLLGADVLEMLLNYEHTPMRDLRISQVINDITQIMRQHGLTLPGDLVMLFKTLITLEGVVKKLDGSAEMLEQAKPIVAEVFKARASPEHILRKSKMHAQTLLQSLDELPQNLFRLSRRIQKGQFVVNLDFKRTEQFIHQIDKATNRLTMGIVTAALIIGSSIVMSIETGPKFIGFLGYLLAFTNSLWIIWSIWRSGKH</sequence>
<dbReference type="PANTHER" id="PTHR10566:SF113">
    <property type="entry name" value="PROTEIN ACTIVITY OF BC1 COMPLEX KINASE 7, CHLOROPLASTIC"/>
    <property type="match status" value="1"/>
</dbReference>
<evidence type="ECO:0000256" key="1">
    <source>
        <dbReference type="ARBA" id="ARBA00009670"/>
    </source>
</evidence>
<feature type="transmembrane region" description="Helical" evidence="2">
    <location>
        <begin position="500"/>
        <end position="519"/>
    </location>
</feature>
<dbReference type="GO" id="GO:0005524">
    <property type="term" value="F:ATP binding"/>
    <property type="evidence" value="ECO:0007669"/>
    <property type="project" value="InterPro"/>
</dbReference>
<dbReference type="RefSeq" id="WP_132952802.1">
    <property type="nucleotide sequence ID" value="NZ_CP091507.1"/>
</dbReference>
<dbReference type="SMART" id="SM00220">
    <property type="entry name" value="S_TKc"/>
    <property type="match status" value="1"/>
</dbReference>
<dbReference type="InterPro" id="IPR011009">
    <property type="entry name" value="Kinase-like_dom_sf"/>
</dbReference>
<feature type="transmembrane region" description="Helical" evidence="2">
    <location>
        <begin position="525"/>
        <end position="546"/>
    </location>
</feature>
<proteinExistence type="inferred from homology"/>
<keyword evidence="6" id="KW-1185">Reference proteome</keyword>
<dbReference type="EMBL" id="SLXE01000004">
    <property type="protein sequence ID" value="TCP09153.1"/>
    <property type="molecule type" value="Genomic_DNA"/>
</dbReference>
<evidence type="ECO:0000313" key="4">
    <source>
        <dbReference type="EMBL" id="TCP09153.1"/>
    </source>
</evidence>
<keyword evidence="2" id="KW-0812">Transmembrane</keyword>
<name>A0AAE9GVX2_9NEIS</name>
<dbReference type="Proteomes" id="UP000829756">
    <property type="component" value="Chromosome"/>
</dbReference>
<dbReference type="CDD" id="cd05121">
    <property type="entry name" value="ABC1_ADCK3-like"/>
    <property type="match status" value="1"/>
</dbReference>
<reference evidence="5" key="3">
    <citation type="journal article" date="2022" name="Res Sq">
        <title>Evolution of multicellular longitudinally dividing oral cavity symbionts (Neisseriaceae).</title>
        <authorList>
            <person name="Nyongesa S."/>
            <person name="Weber P."/>
            <person name="Bernet E."/>
            <person name="Pullido F."/>
            <person name="Nieckarz M."/>
            <person name="Delaby M."/>
            <person name="Nieves C."/>
            <person name="Viehboeck T."/>
            <person name="Krause N."/>
            <person name="Rivera-Millot A."/>
            <person name="Nakamura A."/>
            <person name="Vischer N."/>
            <person name="VanNieuwenhze M."/>
            <person name="Brun Y."/>
            <person name="Cava F."/>
            <person name="Bulgheresi S."/>
            <person name="Veyrier F."/>
        </authorList>
    </citation>
    <scope>NUCLEOTIDE SEQUENCE</scope>
    <source>
        <strain evidence="5">1258/02</strain>
    </source>
</reference>
<dbReference type="KEGG" id="usu:LVJ78_10095"/>
<dbReference type="InterPro" id="IPR050154">
    <property type="entry name" value="UbiB_kinase"/>
</dbReference>
<evidence type="ECO:0000259" key="3">
    <source>
        <dbReference type="PROSITE" id="PS50011"/>
    </source>
</evidence>
<dbReference type="SUPFAM" id="SSF56112">
    <property type="entry name" value="Protein kinase-like (PK-like)"/>
    <property type="match status" value="1"/>
</dbReference>
<dbReference type="EMBL" id="CP091507">
    <property type="protein sequence ID" value="UOO79032.1"/>
    <property type="molecule type" value="Genomic_DNA"/>
</dbReference>
<keyword evidence="2" id="KW-0472">Membrane</keyword>
<keyword evidence="2" id="KW-1133">Transmembrane helix</keyword>